<evidence type="ECO:0000259" key="5">
    <source>
        <dbReference type="Pfam" id="PF00440"/>
    </source>
</evidence>
<sequence length="224" mass="24623">MSGKTATSSTRAPRPDRATSTREAILTAAEQLFAEQGVFAISNRQVSEAAGQGNNAAVGYHFGTKADLVRAIVRKHNAFVEADRERLLTEYAGSTAIRDWVTCLIRPTTDHLATLGNPSYYARFCAQVMTDPTLRPILYTEALTSPALQRTLESWDACFPTLPPEIRSQRRDFGRLLLVHGCAEYERTLAEGSPTPHPTWQAFGANLIDATVAIYQAPLTPESR</sequence>
<dbReference type="Gene3D" id="1.10.357.10">
    <property type="entry name" value="Tetracycline Repressor, domain 2"/>
    <property type="match status" value="1"/>
</dbReference>
<dbReference type="SUPFAM" id="SSF46689">
    <property type="entry name" value="Homeodomain-like"/>
    <property type="match status" value="1"/>
</dbReference>
<dbReference type="PANTHER" id="PTHR30055">
    <property type="entry name" value="HTH-TYPE TRANSCRIPTIONAL REGULATOR RUTR"/>
    <property type="match status" value="1"/>
</dbReference>
<gene>
    <name evidence="6" type="ORF">JK358_23085</name>
</gene>
<accession>A0ABS1MAX9</accession>
<feature type="region of interest" description="Disordered" evidence="4">
    <location>
        <begin position="1"/>
        <end position="20"/>
    </location>
</feature>
<evidence type="ECO:0000256" key="3">
    <source>
        <dbReference type="ARBA" id="ARBA00023163"/>
    </source>
</evidence>
<dbReference type="InterPro" id="IPR001647">
    <property type="entry name" value="HTH_TetR"/>
</dbReference>
<reference evidence="6 7" key="1">
    <citation type="submission" date="2021-01" db="EMBL/GenBank/DDBJ databases">
        <title>WGS of actinomycetes isolated from Thailand.</title>
        <authorList>
            <person name="Thawai C."/>
        </authorList>
    </citation>
    <scope>NUCLEOTIDE SEQUENCE [LARGE SCALE GENOMIC DNA]</scope>
    <source>
        <strain evidence="6 7">LPG 2</strain>
    </source>
</reference>
<dbReference type="RefSeq" id="WP_201950139.1">
    <property type="nucleotide sequence ID" value="NZ_JAERRJ010000008.1"/>
</dbReference>
<evidence type="ECO:0000256" key="2">
    <source>
        <dbReference type="ARBA" id="ARBA00023125"/>
    </source>
</evidence>
<feature type="compositionally biased region" description="Polar residues" evidence="4">
    <location>
        <begin position="1"/>
        <end position="11"/>
    </location>
</feature>
<feature type="domain" description="HTH tetR-type" evidence="5">
    <location>
        <begin position="25"/>
        <end position="72"/>
    </location>
</feature>
<evidence type="ECO:0000313" key="6">
    <source>
        <dbReference type="EMBL" id="MBL1077290.1"/>
    </source>
</evidence>
<dbReference type="PANTHER" id="PTHR30055:SF234">
    <property type="entry name" value="HTH-TYPE TRANSCRIPTIONAL REGULATOR BETI"/>
    <property type="match status" value="1"/>
</dbReference>
<dbReference type="Proteomes" id="UP000602198">
    <property type="component" value="Unassembled WGS sequence"/>
</dbReference>
<evidence type="ECO:0000256" key="1">
    <source>
        <dbReference type="ARBA" id="ARBA00023015"/>
    </source>
</evidence>
<organism evidence="6 7">
    <name type="scientific">Nocardia acididurans</name>
    <dbReference type="NCBI Taxonomy" id="2802282"/>
    <lineage>
        <taxon>Bacteria</taxon>
        <taxon>Bacillati</taxon>
        <taxon>Actinomycetota</taxon>
        <taxon>Actinomycetes</taxon>
        <taxon>Mycobacteriales</taxon>
        <taxon>Nocardiaceae</taxon>
        <taxon>Nocardia</taxon>
    </lineage>
</organism>
<keyword evidence="1" id="KW-0805">Transcription regulation</keyword>
<dbReference type="InterPro" id="IPR009057">
    <property type="entry name" value="Homeodomain-like_sf"/>
</dbReference>
<keyword evidence="2" id="KW-0238">DNA-binding</keyword>
<dbReference type="InterPro" id="IPR050109">
    <property type="entry name" value="HTH-type_TetR-like_transc_reg"/>
</dbReference>
<evidence type="ECO:0000313" key="7">
    <source>
        <dbReference type="Proteomes" id="UP000602198"/>
    </source>
</evidence>
<comment type="caution">
    <text evidence="6">The sequence shown here is derived from an EMBL/GenBank/DDBJ whole genome shotgun (WGS) entry which is preliminary data.</text>
</comment>
<evidence type="ECO:0000256" key="4">
    <source>
        <dbReference type="SAM" id="MobiDB-lite"/>
    </source>
</evidence>
<dbReference type="EMBL" id="JAERRJ010000008">
    <property type="protein sequence ID" value="MBL1077290.1"/>
    <property type="molecule type" value="Genomic_DNA"/>
</dbReference>
<protein>
    <submittedName>
        <fullName evidence="6">TetR family transcriptional regulator</fullName>
    </submittedName>
</protein>
<keyword evidence="7" id="KW-1185">Reference proteome</keyword>
<dbReference type="Pfam" id="PF00440">
    <property type="entry name" value="TetR_N"/>
    <property type="match status" value="1"/>
</dbReference>
<proteinExistence type="predicted"/>
<name>A0ABS1MAX9_9NOCA</name>
<keyword evidence="3" id="KW-0804">Transcription</keyword>